<evidence type="ECO:0000256" key="6">
    <source>
        <dbReference type="ARBA" id="ARBA00022842"/>
    </source>
</evidence>
<evidence type="ECO:0000313" key="11">
    <source>
        <dbReference type="Proteomes" id="UP000319263"/>
    </source>
</evidence>
<dbReference type="Gene3D" id="3.40.50.1010">
    <property type="entry name" value="5'-nuclease"/>
    <property type="match status" value="1"/>
</dbReference>
<dbReference type="InterPro" id="IPR029060">
    <property type="entry name" value="PIN-like_dom_sf"/>
</dbReference>
<evidence type="ECO:0000256" key="2">
    <source>
        <dbReference type="ARBA" id="ARBA00022649"/>
    </source>
</evidence>
<dbReference type="OrthoDB" id="9811788at2"/>
<keyword evidence="8" id="KW-0800">Toxin</keyword>
<evidence type="ECO:0000259" key="9">
    <source>
        <dbReference type="Pfam" id="PF01850"/>
    </source>
</evidence>
<protein>
    <recommendedName>
        <fullName evidence="8">Ribonuclease VapC</fullName>
        <shortName evidence="8">RNase VapC</shortName>
        <ecNumber evidence="8">3.1.-.-</ecNumber>
    </recommendedName>
    <alternativeName>
        <fullName evidence="8">Toxin VapC</fullName>
    </alternativeName>
</protein>
<dbReference type="AlphaFoldDB" id="A0A516PZ08"/>
<feature type="binding site" evidence="8">
    <location>
        <position position="110"/>
    </location>
    <ligand>
        <name>Mg(2+)</name>
        <dbReference type="ChEBI" id="CHEBI:18420"/>
    </ligand>
</feature>
<evidence type="ECO:0000256" key="5">
    <source>
        <dbReference type="ARBA" id="ARBA00022801"/>
    </source>
</evidence>
<dbReference type="InterPro" id="IPR050556">
    <property type="entry name" value="Type_II_TA_system_RNase"/>
</dbReference>
<dbReference type="GO" id="GO:0016787">
    <property type="term" value="F:hydrolase activity"/>
    <property type="evidence" value="ECO:0007669"/>
    <property type="project" value="UniProtKB-KW"/>
</dbReference>
<dbReference type="SUPFAM" id="SSF88723">
    <property type="entry name" value="PIN domain-like"/>
    <property type="match status" value="1"/>
</dbReference>
<accession>A0A516PZ08</accession>
<keyword evidence="5 8" id="KW-0378">Hydrolase</keyword>
<dbReference type="PANTHER" id="PTHR33653">
    <property type="entry name" value="RIBONUCLEASE VAPC2"/>
    <property type="match status" value="1"/>
</dbReference>
<dbReference type="HAMAP" id="MF_00265">
    <property type="entry name" value="VapC_Nob1"/>
    <property type="match status" value="1"/>
</dbReference>
<dbReference type="InterPro" id="IPR022907">
    <property type="entry name" value="VapC_family"/>
</dbReference>
<evidence type="ECO:0000256" key="7">
    <source>
        <dbReference type="ARBA" id="ARBA00038093"/>
    </source>
</evidence>
<keyword evidence="4 8" id="KW-0479">Metal-binding</keyword>
<proteinExistence type="inferred from homology"/>
<keyword evidence="11" id="KW-1185">Reference proteome</keyword>
<gene>
    <name evidence="8" type="primary">vapC</name>
    <name evidence="10" type="ORF">FOE78_11310</name>
</gene>
<comment type="cofactor">
    <cofactor evidence="1 8">
        <name>Mg(2+)</name>
        <dbReference type="ChEBI" id="CHEBI:18420"/>
    </cofactor>
</comment>
<dbReference type="Proteomes" id="UP000319263">
    <property type="component" value="Chromosome"/>
</dbReference>
<dbReference type="InterPro" id="IPR002716">
    <property type="entry name" value="PIN_dom"/>
</dbReference>
<dbReference type="GO" id="GO:0000287">
    <property type="term" value="F:magnesium ion binding"/>
    <property type="evidence" value="ECO:0007669"/>
    <property type="project" value="UniProtKB-UniRule"/>
</dbReference>
<organism evidence="10 11">
    <name type="scientific">Microlunatus elymi</name>
    <dbReference type="NCBI Taxonomy" id="2596828"/>
    <lineage>
        <taxon>Bacteria</taxon>
        <taxon>Bacillati</taxon>
        <taxon>Actinomycetota</taxon>
        <taxon>Actinomycetes</taxon>
        <taxon>Propionibacteriales</taxon>
        <taxon>Propionibacteriaceae</taxon>
        <taxon>Microlunatus</taxon>
    </lineage>
</organism>
<feature type="domain" description="PIN" evidence="9">
    <location>
        <begin position="17"/>
        <end position="134"/>
    </location>
</feature>
<reference evidence="10 11" key="1">
    <citation type="submission" date="2019-07" db="EMBL/GenBank/DDBJ databases">
        <title>Microlunatus dokdonensis sp. nov. isolated from the rhizospheric soil of the wild plant Elymus tsukushiensis.</title>
        <authorList>
            <person name="Ghim S.-Y."/>
            <person name="Hwang Y.-J."/>
            <person name="Son J.-S."/>
            <person name="Shin J.-H."/>
        </authorList>
    </citation>
    <scope>NUCLEOTIDE SEQUENCE [LARGE SCALE GENOMIC DNA]</scope>
    <source>
        <strain evidence="10 11">KUDC0627</strain>
    </source>
</reference>
<dbReference type="EMBL" id="CP041692">
    <property type="protein sequence ID" value="QDP96413.1"/>
    <property type="molecule type" value="Genomic_DNA"/>
</dbReference>
<evidence type="ECO:0000313" key="10">
    <source>
        <dbReference type="EMBL" id="QDP96413.1"/>
    </source>
</evidence>
<keyword evidence="6 8" id="KW-0460">Magnesium</keyword>
<dbReference type="GO" id="GO:0090729">
    <property type="term" value="F:toxin activity"/>
    <property type="evidence" value="ECO:0007669"/>
    <property type="project" value="UniProtKB-KW"/>
</dbReference>
<comment type="function">
    <text evidence="8">Toxic component of a toxin-antitoxin (TA) system. An RNase.</text>
</comment>
<evidence type="ECO:0000256" key="4">
    <source>
        <dbReference type="ARBA" id="ARBA00022723"/>
    </source>
</evidence>
<name>A0A516PZ08_9ACTN</name>
<keyword evidence="3 8" id="KW-0540">Nuclease</keyword>
<feature type="binding site" evidence="8">
    <location>
        <position position="19"/>
    </location>
    <ligand>
        <name>Mg(2+)</name>
        <dbReference type="ChEBI" id="CHEBI:18420"/>
    </ligand>
</feature>
<evidence type="ECO:0000256" key="1">
    <source>
        <dbReference type="ARBA" id="ARBA00001946"/>
    </source>
</evidence>
<dbReference type="PANTHER" id="PTHR33653:SF1">
    <property type="entry name" value="RIBONUCLEASE VAPC2"/>
    <property type="match status" value="1"/>
</dbReference>
<evidence type="ECO:0000256" key="3">
    <source>
        <dbReference type="ARBA" id="ARBA00022722"/>
    </source>
</evidence>
<evidence type="ECO:0000256" key="8">
    <source>
        <dbReference type="HAMAP-Rule" id="MF_00265"/>
    </source>
</evidence>
<sequence>MRSRASPNPRTGEMAELVDSSVWIDYLRNLPSAATAHLTEVLTARPEDLLGCPPVRMELSVPSEEMTRRRTLAIYDQLDSVHVMDEDFDSAAEIFRDVRSSGHTVRSMVDCLIAALAERSSVRLVHADIDYIRIQAVRPNLATLSLLQD</sequence>
<dbReference type="KEGG" id="mik:FOE78_11310"/>
<comment type="similarity">
    <text evidence="7 8">Belongs to the PINc/VapC protein family.</text>
</comment>
<dbReference type="GO" id="GO:0004540">
    <property type="term" value="F:RNA nuclease activity"/>
    <property type="evidence" value="ECO:0007669"/>
    <property type="project" value="InterPro"/>
</dbReference>
<dbReference type="EC" id="3.1.-.-" evidence="8"/>
<keyword evidence="2 8" id="KW-1277">Toxin-antitoxin system</keyword>
<dbReference type="Pfam" id="PF01850">
    <property type="entry name" value="PIN"/>
    <property type="match status" value="1"/>
</dbReference>